<evidence type="ECO:0000256" key="9">
    <source>
        <dbReference type="ARBA" id="ARBA00022723"/>
    </source>
</evidence>
<feature type="site" description="Important for catalytic activity" evidence="19">
    <location>
        <position position="260"/>
    </location>
</feature>
<keyword evidence="23" id="KW-1185">Reference proteome</keyword>
<evidence type="ECO:0000256" key="11">
    <source>
        <dbReference type="ARBA" id="ARBA00022842"/>
    </source>
</evidence>
<dbReference type="FunFam" id="3.40.50.970:FF:000003">
    <property type="entry name" value="Transketolase"/>
    <property type="match status" value="1"/>
</dbReference>
<dbReference type="EMBL" id="MJIL01000049">
    <property type="protein sequence ID" value="OLQ79806.1"/>
    <property type="molecule type" value="Genomic_DNA"/>
</dbReference>
<feature type="active site" description="Proton donor" evidence="15">
    <location>
        <position position="411"/>
    </location>
</feature>
<dbReference type="SUPFAM" id="SSF52518">
    <property type="entry name" value="Thiamin diphosphate-binding fold (THDP-binding)"/>
    <property type="match status" value="2"/>
</dbReference>
<keyword evidence="12 17" id="KW-0786">Thiamine pyrophosphate</keyword>
<evidence type="ECO:0000259" key="21">
    <source>
        <dbReference type="SMART" id="SM00861"/>
    </source>
</evidence>
<comment type="caution">
    <text evidence="22">The sequence shown here is derived from an EMBL/GenBank/DDBJ whole genome shotgun (WGS) entry which is preliminary data.</text>
</comment>
<dbReference type="InterPro" id="IPR055152">
    <property type="entry name" value="Transketolase-like_C_2"/>
</dbReference>
<dbReference type="Gene3D" id="3.40.50.920">
    <property type="match status" value="1"/>
</dbReference>
<evidence type="ECO:0000256" key="19">
    <source>
        <dbReference type="PIRSR" id="PIRSR605478-5"/>
    </source>
</evidence>
<feature type="binding site" evidence="17">
    <location>
        <position position="437"/>
    </location>
    <ligand>
        <name>thiamine diphosphate</name>
        <dbReference type="ChEBI" id="CHEBI:58937"/>
    </ligand>
</feature>
<evidence type="ECO:0000256" key="13">
    <source>
        <dbReference type="ARBA" id="ARBA00049473"/>
    </source>
</evidence>
<dbReference type="InterPro" id="IPR005478">
    <property type="entry name" value="Transketolase_bac-like"/>
</dbReference>
<dbReference type="FunFam" id="3.40.50.920:FF:000003">
    <property type="entry name" value="Transketolase"/>
    <property type="match status" value="1"/>
</dbReference>
<dbReference type="NCBIfam" id="TIGR00232">
    <property type="entry name" value="tktlase_bact"/>
    <property type="match status" value="1"/>
</dbReference>
<dbReference type="PANTHER" id="PTHR43522:SF2">
    <property type="entry name" value="TRANSKETOLASE 1-RELATED"/>
    <property type="match status" value="1"/>
</dbReference>
<feature type="binding site" evidence="16">
    <location>
        <position position="260"/>
    </location>
    <ligand>
        <name>substrate</name>
    </ligand>
</feature>
<evidence type="ECO:0000256" key="5">
    <source>
        <dbReference type="ARBA" id="ARBA00007131"/>
    </source>
</evidence>
<evidence type="ECO:0000256" key="1">
    <source>
        <dbReference type="ARBA" id="ARBA00001913"/>
    </source>
</evidence>
<dbReference type="Pfam" id="PF00456">
    <property type="entry name" value="Transketolase_N"/>
    <property type="match status" value="1"/>
</dbReference>
<feature type="binding site" evidence="16">
    <location>
        <position position="469"/>
    </location>
    <ligand>
        <name>substrate</name>
    </ligand>
</feature>
<evidence type="ECO:0000256" key="20">
    <source>
        <dbReference type="RuleBase" id="RU004996"/>
    </source>
</evidence>
<dbReference type="Pfam" id="PF22613">
    <property type="entry name" value="Transketolase_C_1"/>
    <property type="match status" value="1"/>
</dbReference>
<evidence type="ECO:0000256" key="2">
    <source>
        <dbReference type="ARBA" id="ARBA00001936"/>
    </source>
</evidence>
<dbReference type="GO" id="GO:0004802">
    <property type="term" value="F:transketolase activity"/>
    <property type="evidence" value="ECO:0007669"/>
    <property type="project" value="UniProtKB-UniRule"/>
</dbReference>
<dbReference type="SMART" id="SM00861">
    <property type="entry name" value="Transket_pyr"/>
    <property type="match status" value="1"/>
</dbReference>
<dbReference type="InterPro" id="IPR020826">
    <property type="entry name" value="Transketolase_BS"/>
</dbReference>
<feature type="binding site" evidence="16">
    <location>
        <position position="461"/>
    </location>
    <ligand>
        <name>substrate</name>
    </ligand>
</feature>
<evidence type="ECO:0000256" key="17">
    <source>
        <dbReference type="PIRSR" id="PIRSR605478-3"/>
    </source>
</evidence>
<comment type="similarity">
    <text evidence="5 20">Belongs to the transketolase family.</text>
</comment>
<comment type="cofactor">
    <cofactor evidence="1">
        <name>Ca(2+)</name>
        <dbReference type="ChEBI" id="CHEBI:29108"/>
    </cofactor>
</comment>
<dbReference type="PROSITE" id="PS00801">
    <property type="entry name" value="TRANSKETOLASE_1"/>
    <property type="match status" value="1"/>
</dbReference>
<accession>A0A1Q9GX22</accession>
<comment type="subunit">
    <text evidence="6 20">Homodimer.</text>
</comment>
<organism evidence="22 23">
    <name type="scientific">Photobacterium proteolyticum</name>
    <dbReference type="NCBI Taxonomy" id="1903952"/>
    <lineage>
        <taxon>Bacteria</taxon>
        <taxon>Pseudomonadati</taxon>
        <taxon>Pseudomonadota</taxon>
        <taxon>Gammaproteobacteria</taxon>
        <taxon>Vibrionales</taxon>
        <taxon>Vibrionaceae</taxon>
        <taxon>Photobacterium</taxon>
    </lineage>
</organism>
<dbReference type="InterPro" id="IPR029061">
    <property type="entry name" value="THDP-binding"/>
</dbReference>
<evidence type="ECO:0000313" key="22">
    <source>
        <dbReference type="EMBL" id="OLQ79806.1"/>
    </source>
</evidence>
<gene>
    <name evidence="22" type="ORF">BIT28_00695</name>
</gene>
<dbReference type="SUPFAM" id="SSF52922">
    <property type="entry name" value="TK C-terminal domain-like"/>
    <property type="match status" value="1"/>
</dbReference>
<evidence type="ECO:0000256" key="18">
    <source>
        <dbReference type="PIRSR" id="PIRSR605478-4"/>
    </source>
</evidence>
<feature type="binding site" evidence="18">
    <location>
        <position position="154"/>
    </location>
    <ligand>
        <name>Mg(2+)</name>
        <dbReference type="ChEBI" id="CHEBI:18420"/>
    </ligand>
</feature>
<feature type="domain" description="Transketolase-like pyrimidine-binding" evidence="21">
    <location>
        <begin position="354"/>
        <end position="525"/>
    </location>
</feature>
<dbReference type="Pfam" id="PF02779">
    <property type="entry name" value="Transket_pyr"/>
    <property type="match status" value="1"/>
</dbReference>
<comment type="cofactor">
    <cofactor evidence="17">
        <name>thiamine diphosphate</name>
        <dbReference type="ChEBI" id="CHEBI:58937"/>
    </cofactor>
    <text evidence="17">Binds 1 thiamine pyrophosphate per subunit. During the reaction, the substrate forms a covalent intermediate with the cofactor.</text>
</comment>
<dbReference type="InterPro" id="IPR005475">
    <property type="entry name" value="Transketolase-like_Pyr-bd"/>
</dbReference>
<feature type="binding site" evidence="17">
    <location>
        <begin position="113"/>
        <end position="115"/>
    </location>
    <ligand>
        <name>thiamine diphosphate</name>
        <dbReference type="ChEBI" id="CHEBI:58937"/>
    </ligand>
</feature>
<dbReference type="OrthoDB" id="8732661at2"/>
<feature type="binding site" evidence="16">
    <location>
        <position position="357"/>
    </location>
    <ligand>
        <name>substrate</name>
    </ligand>
</feature>
<protein>
    <recommendedName>
        <fullName evidence="7 14">Transketolase</fullName>
        <ecNumber evidence="7 14">2.2.1.1</ecNumber>
    </recommendedName>
</protein>
<dbReference type="PROSITE" id="PS00802">
    <property type="entry name" value="TRANSKETOLASE_2"/>
    <property type="match status" value="1"/>
</dbReference>
<reference evidence="22 23" key="1">
    <citation type="submission" date="2016-09" db="EMBL/GenBank/DDBJ databases">
        <title>Photobacterium proteolyticum sp. nov. a protease producing bacterium isolated from ocean sediments of Laizhou Bay.</title>
        <authorList>
            <person name="Li Y."/>
        </authorList>
    </citation>
    <scope>NUCLEOTIDE SEQUENCE [LARGE SCALE GENOMIC DNA]</scope>
    <source>
        <strain evidence="22 23">13-12</strain>
    </source>
</reference>
<keyword evidence="9 18" id="KW-0479">Metal-binding</keyword>
<comment type="catalytic activity">
    <reaction evidence="13 20">
        <text>D-sedoheptulose 7-phosphate + D-glyceraldehyde 3-phosphate = aldehydo-D-ribose 5-phosphate + D-xylulose 5-phosphate</text>
        <dbReference type="Rhea" id="RHEA:10508"/>
        <dbReference type="ChEBI" id="CHEBI:57483"/>
        <dbReference type="ChEBI" id="CHEBI:57737"/>
        <dbReference type="ChEBI" id="CHEBI:58273"/>
        <dbReference type="ChEBI" id="CHEBI:59776"/>
        <dbReference type="EC" id="2.2.1.1"/>
    </reaction>
</comment>
<dbReference type="RefSeq" id="WP_075762655.1">
    <property type="nucleotide sequence ID" value="NZ_MJIL01000049.1"/>
</dbReference>
<dbReference type="InterPro" id="IPR009014">
    <property type="entry name" value="Transketo_C/PFOR_II"/>
</dbReference>
<comment type="cofactor">
    <cofactor evidence="20">
        <name>Mg(2+)</name>
        <dbReference type="ChEBI" id="CHEBI:18420"/>
    </cofactor>
    <cofactor evidence="20">
        <name>Ca(2+)</name>
        <dbReference type="ChEBI" id="CHEBI:29108"/>
    </cofactor>
    <cofactor evidence="20">
        <name>Mn(2+)</name>
        <dbReference type="ChEBI" id="CHEBI:29035"/>
    </cofactor>
    <cofactor evidence="20">
        <name>Co(2+)</name>
        <dbReference type="ChEBI" id="CHEBI:48828"/>
    </cofactor>
    <text evidence="20">Binds 1 Mg(2+) ion per subunit. Can also utilize other divalent metal cations, such as Ca(2+), Mn(2+) and Co(2+).</text>
</comment>
<evidence type="ECO:0000256" key="7">
    <source>
        <dbReference type="ARBA" id="ARBA00013152"/>
    </source>
</evidence>
<comment type="cofactor">
    <cofactor evidence="3">
        <name>Co(2+)</name>
        <dbReference type="ChEBI" id="CHEBI:48828"/>
    </cofactor>
</comment>
<dbReference type="Proteomes" id="UP000186905">
    <property type="component" value="Unassembled WGS sequence"/>
</dbReference>
<dbReference type="STRING" id="1903952.BIT28_00695"/>
<feature type="binding site" evidence="17">
    <location>
        <position position="260"/>
    </location>
    <ligand>
        <name>thiamine diphosphate</name>
        <dbReference type="ChEBI" id="CHEBI:58937"/>
    </ligand>
</feature>
<evidence type="ECO:0000256" key="3">
    <source>
        <dbReference type="ARBA" id="ARBA00001941"/>
    </source>
</evidence>
<comment type="function">
    <text evidence="4 20">Catalyzes the transfer of a two-carbon ketol group from a ketose donor to an aldose acceptor, via a covalent intermediate with the cofactor thiamine pyrophosphate.</text>
</comment>
<dbReference type="GO" id="GO:0046872">
    <property type="term" value="F:metal ion binding"/>
    <property type="evidence" value="ECO:0007669"/>
    <property type="project" value="UniProtKB-KW"/>
</dbReference>
<dbReference type="GO" id="GO:0005829">
    <property type="term" value="C:cytosol"/>
    <property type="evidence" value="ECO:0007669"/>
    <property type="project" value="TreeGrafter"/>
</dbReference>
<comment type="cofactor">
    <cofactor evidence="2">
        <name>Mn(2+)</name>
        <dbReference type="ChEBI" id="CHEBI:29035"/>
    </cofactor>
</comment>
<name>A0A1Q9GX22_9GAMM</name>
<dbReference type="InterPro" id="IPR033247">
    <property type="entry name" value="Transketolase_fam"/>
</dbReference>
<evidence type="ECO:0000256" key="16">
    <source>
        <dbReference type="PIRSR" id="PIRSR605478-2"/>
    </source>
</evidence>
<dbReference type="InterPro" id="IPR049557">
    <property type="entry name" value="Transketolase_CS"/>
</dbReference>
<dbReference type="FunFam" id="3.40.50.970:FF:000004">
    <property type="entry name" value="Transketolase"/>
    <property type="match status" value="1"/>
</dbReference>
<evidence type="ECO:0000256" key="6">
    <source>
        <dbReference type="ARBA" id="ARBA00011738"/>
    </source>
</evidence>
<feature type="site" description="Important for catalytic activity" evidence="19">
    <location>
        <position position="25"/>
    </location>
</feature>
<evidence type="ECO:0000256" key="8">
    <source>
        <dbReference type="ARBA" id="ARBA00022679"/>
    </source>
</evidence>
<dbReference type="PANTHER" id="PTHR43522">
    <property type="entry name" value="TRANSKETOLASE"/>
    <property type="match status" value="1"/>
</dbReference>
<feature type="binding site" evidence="18">
    <location>
        <position position="184"/>
    </location>
    <ligand>
        <name>Mg(2+)</name>
        <dbReference type="ChEBI" id="CHEBI:18420"/>
    </ligand>
</feature>
<keyword evidence="10 20" id="KW-0106">Calcium</keyword>
<feature type="binding site" evidence="16">
    <location>
        <position position="384"/>
    </location>
    <ligand>
        <name>substrate</name>
    </ligand>
</feature>
<evidence type="ECO:0000256" key="15">
    <source>
        <dbReference type="PIRSR" id="PIRSR605478-1"/>
    </source>
</evidence>
<proteinExistence type="inferred from homology"/>
<feature type="binding site" evidence="17">
    <location>
        <position position="65"/>
    </location>
    <ligand>
        <name>thiamine diphosphate</name>
        <dbReference type="ChEBI" id="CHEBI:58937"/>
    </ligand>
</feature>
<dbReference type="InterPro" id="IPR005474">
    <property type="entry name" value="Transketolase_N"/>
</dbReference>
<sequence>MERKVLANAIRALSMDGVQQANSGHPGAPMGMADIAEVLWRSHMNHNPQNPEWADRDRFILSNGHGSMLIYSLLHLTGYDLSIDDLKNFRQLHSKTPGHPEYGYAPGVETTTGPLGQGITNAVGMAIAEKAMADQFNRDGHDIVDHYTYSFLGDGCMMEGISHEACSLAGTLGLGKLVAFWDDNGISIDGEVEGWFSDDTPKRFEAYGWHVIPAVDGHDPEAINAAIEAAKAETGKPTLICCKTIIGFGSPNKAGSHDCHGAPLGAEEIAAAREFLGWNHGPFEIPADVAAEWDAKEAGAAKEAAWNAKFEAYAAAHPELAAEFKRRSSGELPAQWEEQANAIIADLQANPANIASRKASQNALEAFGKLLPEFMGGSADLAPSNLTMWSGSKSLEANDFTGNYIHYGVREFGMTAIMNGIALHGGFVPYGATFLMFMEYARNAMRMAALMKVQNIQVYTHDSIGLGEDGPTHQPVEQVASLRLTPNMSTWRPCDQVESAVAWKFAIERKDGPTSLIFSRQNLAQQERTAAQVADIAKGGYILKDCEGKPELILIATGSEVELATEAYAQLTAEGRKVRVVSMPATDLFDKQDAAYREAVLPSDVTARIAVEAGIADFWYKYVGFGGRIIGMTTFGESAPAGELFKMFGFTVENVVDTAKELLG</sequence>
<feature type="binding site" evidence="17">
    <location>
        <position position="155"/>
    </location>
    <ligand>
        <name>thiamine diphosphate</name>
        <dbReference type="ChEBI" id="CHEBI:58937"/>
    </ligand>
</feature>
<evidence type="ECO:0000256" key="14">
    <source>
        <dbReference type="NCBIfam" id="TIGR00232"/>
    </source>
</evidence>
<feature type="binding site" evidence="17">
    <location>
        <position position="184"/>
    </location>
    <ligand>
        <name>thiamine diphosphate</name>
        <dbReference type="ChEBI" id="CHEBI:58937"/>
    </ligand>
</feature>
<dbReference type="GO" id="GO:0009052">
    <property type="term" value="P:pentose-phosphate shunt, non-oxidative branch"/>
    <property type="evidence" value="ECO:0007669"/>
    <property type="project" value="UniProtKB-ARBA"/>
</dbReference>
<evidence type="ECO:0000256" key="10">
    <source>
        <dbReference type="ARBA" id="ARBA00022837"/>
    </source>
</evidence>
<feature type="binding site" evidence="16">
    <location>
        <position position="25"/>
    </location>
    <ligand>
        <name>substrate</name>
    </ligand>
</feature>
<evidence type="ECO:0000313" key="23">
    <source>
        <dbReference type="Proteomes" id="UP000186905"/>
    </source>
</evidence>
<dbReference type="AlphaFoldDB" id="A0A1Q9GX22"/>
<dbReference type="CDD" id="cd02012">
    <property type="entry name" value="TPP_TK"/>
    <property type="match status" value="1"/>
</dbReference>
<feature type="binding site" evidence="18">
    <location>
        <position position="186"/>
    </location>
    <ligand>
        <name>Mg(2+)</name>
        <dbReference type="ChEBI" id="CHEBI:18420"/>
    </ligand>
</feature>
<feature type="binding site" evidence="16">
    <location>
        <position position="473"/>
    </location>
    <ligand>
        <name>substrate</name>
    </ligand>
</feature>
<keyword evidence="8 20" id="KW-0808">Transferase</keyword>
<dbReference type="CDD" id="cd07033">
    <property type="entry name" value="TPP_PYR_DXS_TK_like"/>
    <property type="match status" value="1"/>
</dbReference>
<dbReference type="Gene3D" id="3.40.50.970">
    <property type="match status" value="2"/>
</dbReference>
<keyword evidence="11 18" id="KW-0460">Magnesium</keyword>
<comment type="cofactor">
    <cofactor evidence="18">
        <name>Mg(2+)</name>
        <dbReference type="ChEBI" id="CHEBI:18420"/>
    </cofactor>
    <text evidence="18">Binds 1 Mg(2+) ion per subunit. Can also utilize other divalent metal cations, such as Ca(2+), Mn(2+) and Co(2+).</text>
</comment>
<dbReference type="EC" id="2.2.1.1" evidence="7 14"/>
<evidence type="ECO:0000256" key="4">
    <source>
        <dbReference type="ARBA" id="ARBA00002931"/>
    </source>
</evidence>
<feature type="binding site" evidence="16">
    <location>
        <position position="520"/>
    </location>
    <ligand>
        <name>substrate</name>
    </ligand>
</feature>
<evidence type="ECO:0000256" key="12">
    <source>
        <dbReference type="ARBA" id="ARBA00023052"/>
    </source>
</evidence>